<proteinExistence type="predicted"/>
<reference evidence="3 5" key="2">
    <citation type="submission" date="2018-06" db="EMBL/GenBank/DDBJ databases">
        <authorList>
            <consortium name="Pathogen Informatics"/>
            <person name="Doyle S."/>
        </authorList>
    </citation>
    <scope>NUCLEOTIDE SEQUENCE [LARGE SCALE GENOMIC DNA]</scope>
    <source>
        <strain evidence="3 5">NCTC12437</strain>
    </source>
</reference>
<feature type="coiled-coil region" evidence="1">
    <location>
        <begin position="200"/>
        <end position="227"/>
    </location>
</feature>
<evidence type="ECO:0000313" key="4">
    <source>
        <dbReference type="Proteomes" id="UP000054735"/>
    </source>
</evidence>
<evidence type="ECO:0000256" key="1">
    <source>
        <dbReference type="SAM" id="Coils"/>
    </source>
</evidence>
<dbReference type="RefSeq" id="WP_058524203.1">
    <property type="nucleotide sequence ID" value="NZ_CAAAHV010000067.1"/>
</dbReference>
<dbReference type="Proteomes" id="UP000255066">
    <property type="component" value="Unassembled WGS sequence"/>
</dbReference>
<gene>
    <name evidence="2" type="ORF">Lbir_2187</name>
    <name evidence="3" type="ORF">NCTC12437_00265</name>
</gene>
<name>A0A378I6Y1_9GAMM</name>
<protein>
    <submittedName>
        <fullName evidence="3">Uncharacterized protein</fullName>
    </submittedName>
</protein>
<dbReference type="EMBL" id="LNXT01000041">
    <property type="protein sequence ID" value="KTC69202.1"/>
    <property type="molecule type" value="Genomic_DNA"/>
</dbReference>
<dbReference type="EMBL" id="UGNW01000001">
    <property type="protein sequence ID" value="STX30510.1"/>
    <property type="molecule type" value="Genomic_DNA"/>
</dbReference>
<reference evidence="2 4" key="1">
    <citation type="submission" date="2015-11" db="EMBL/GenBank/DDBJ databases">
        <title>Genomic analysis of 38 Legionella species identifies large and diverse effector repertoires.</title>
        <authorList>
            <person name="Burstein D."/>
            <person name="Amaro F."/>
            <person name="Zusman T."/>
            <person name="Lifshitz Z."/>
            <person name="Cohen O."/>
            <person name="Gilbert J.A."/>
            <person name="Pupko T."/>
            <person name="Shuman H.A."/>
            <person name="Segal G."/>
        </authorList>
    </citation>
    <scope>NUCLEOTIDE SEQUENCE [LARGE SCALE GENOMIC DNA]</scope>
    <source>
        <strain evidence="2 4">CDC#1407-AL-14</strain>
    </source>
</reference>
<organism evidence="3 5">
    <name type="scientific">Legionella birminghamensis</name>
    <dbReference type="NCBI Taxonomy" id="28083"/>
    <lineage>
        <taxon>Bacteria</taxon>
        <taxon>Pseudomonadati</taxon>
        <taxon>Pseudomonadota</taxon>
        <taxon>Gammaproteobacteria</taxon>
        <taxon>Legionellales</taxon>
        <taxon>Legionellaceae</taxon>
        <taxon>Legionella</taxon>
    </lineage>
</organism>
<dbReference type="Proteomes" id="UP000054735">
    <property type="component" value="Unassembled WGS sequence"/>
</dbReference>
<dbReference type="STRING" id="28083.Lbir_2187"/>
<keyword evidence="1" id="KW-0175">Coiled coil</keyword>
<dbReference type="AlphaFoldDB" id="A0A378I6Y1"/>
<keyword evidence="4" id="KW-1185">Reference proteome</keyword>
<evidence type="ECO:0000313" key="2">
    <source>
        <dbReference type="EMBL" id="KTC69202.1"/>
    </source>
</evidence>
<evidence type="ECO:0000313" key="5">
    <source>
        <dbReference type="Proteomes" id="UP000255066"/>
    </source>
</evidence>
<evidence type="ECO:0000313" key="3">
    <source>
        <dbReference type="EMBL" id="STX30510.1"/>
    </source>
</evidence>
<sequence>MGLLDNQYESISDSNQRAKFRSELLKLYNTWEKENVLKKQSQESLIRLQASIGGVLAQAIPPKLRSGLDNLLQITTGILSGRQADIPIDYNLITQGNNRLFKIERGEGEPHFSLYYPKVLNSVMRKVLESHEYERIGHTTWGVEDRINVTKKSIHGHEATLATAIQQEIVEQKSQIIEYMKGKIRQQQQRCQSDATRLENPRLQSLAKQAQEQLNELDAILQDEKAAASKILDVIDSFSQFNLLVDQSISQHRQDITPRQRHDAFRTQLKDMQQSPAITQESSPDWSNNRMKLNQLKQSLEELSEKTLGQDSGNQLKNDMKIAVAIDLVNNLHQLKENLDNNEVDASMFDEIRGTIEQEQETAAEKILKDCEDSFPQESRLEAKKYLDEIRVLHKQVVSELMQSLNRSPAPGM</sequence>
<accession>A0A378I6Y1</accession>